<dbReference type="GO" id="GO:0009279">
    <property type="term" value="C:cell outer membrane"/>
    <property type="evidence" value="ECO:0007669"/>
    <property type="project" value="UniProtKB-SubCell"/>
</dbReference>
<dbReference type="Pfam" id="PF01464">
    <property type="entry name" value="SLT"/>
    <property type="match status" value="1"/>
</dbReference>
<dbReference type="RefSeq" id="WP_118933061.1">
    <property type="nucleotide sequence ID" value="NZ_CP061008.1"/>
</dbReference>
<feature type="chain" id="PRO_5019488485" evidence="4">
    <location>
        <begin position="23"/>
        <end position="482"/>
    </location>
</feature>
<comment type="caution">
    <text evidence="6">The sequence shown here is derived from an EMBL/GenBank/DDBJ whole genome shotgun (WGS) entry which is preliminary data.</text>
</comment>
<name>A0A424WBM4_ALCXX</name>
<dbReference type="SUPFAM" id="SSF53955">
    <property type="entry name" value="Lysozyme-like"/>
    <property type="match status" value="1"/>
</dbReference>
<keyword evidence="3" id="KW-0472">Membrane</keyword>
<evidence type="ECO:0000313" key="7">
    <source>
        <dbReference type="Proteomes" id="UP000285324"/>
    </source>
</evidence>
<evidence type="ECO:0000256" key="3">
    <source>
        <dbReference type="ARBA" id="ARBA00023237"/>
    </source>
</evidence>
<dbReference type="Gene3D" id="1.10.530.10">
    <property type="match status" value="1"/>
</dbReference>
<feature type="signal peptide" evidence="4">
    <location>
        <begin position="1"/>
        <end position="22"/>
    </location>
</feature>
<dbReference type="OrthoDB" id="9815002at2"/>
<dbReference type="Proteomes" id="UP000285324">
    <property type="component" value="Unassembled WGS sequence"/>
</dbReference>
<dbReference type="InterPro" id="IPR023346">
    <property type="entry name" value="Lysozyme-like_dom_sf"/>
</dbReference>
<keyword evidence="2 4" id="KW-0732">Signal</keyword>
<reference evidence="6 7" key="1">
    <citation type="submission" date="2018-08" db="EMBL/GenBank/DDBJ databases">
        <title>Achromobacter xylosoxidans Genome sequencing and assembly.</title>
        <authorList>
            <person name="Wang R."/>
            <person name="Rensing C."/>
            <person name="Li Y."/>
        </authorList>
    </citation>
    <scope>NUCLEOTIDE SEQUENCE [LARGE SCALE GENOMIC DNA]</scope>
    <source>
        <strain evidence="6 7">GD003A</strain>
    </source>
</reference>
<keyword evidence="3" id="KW-0998">Cell outer membrane</keyword>
<dbReference type="CDD" id="cd13403">
    <property type="entry name" value="MLTF-like"/>
    <property type="match status" value="1"/>
</dbReference>
<proteinExistence type="predicted"/>
<dbReference type="Gene3D" id="3.40.190.10">
    <property type="entry name" value="Periplasmic binding protein-like II"/>
    <property type="match status" value="2"/>
</dbReference>
<evidence type="ECO:0000256" key="1">
    <source>
        <dbReference type="ARBA" id="ARBA00004339"/>
    </source>
</evidence>
<evidence type="ECO:0000256" key="4">
    <source>
        <dbReference type="SAM" id="SignalP"/>
    </source>
</evidence>
<dbReference type="PANTHER" id="PTHR35936">
    <property type="entry name" value="MEMBRANE-BOUND LYTIC MUREIN TRANSGLYCOSYLASE F"/>
    <property type="match status" value="1"/>
</dbReference>
<evidence type="ECO:0000259" key="5">
    <source>
        <dbReference type="SMART" id="SM00062"/>
    </source>
</evidence>
<dbReference type="CDD" id="cd01009">
    <property type="entry name" value="PBP2_YfhD_N"/>
    <property type="match status" value="1"/>
</dbReference>
<sequence>MSFRVIASMLCALLLWLPPSPGYTQATKGKGDPLALAYNMKPWTGDFDGMVKRRQVRVLVPYNKTLYFLDKGGTQRGIIAEMMTEFENDLNRQLRNKNIRVYVVLLPTSRERLIPDLLAGKGDIVAANLTVTEERRKLVDFSTPLASGVPELVVASPGAPELKSLDDLSGQEIFINPVSSYYGSVKTLNADLEARGLKPAIIRDAPGNFETDDILEMASADLVKYTVADRYLANFWKQIFPQIKVYANLEIDKGNDIAFAFRKNSPKLAAVLNPFMEKNRVGTSFGNQQLTKYLKSVKWVKGATDPEEIEKFHRLAEFFRKYGDEYNIDWLLMMAQGYQESRLDQDAKSSVGAIGVMQIMPATGKELKVGDIRREEFNIHAGVKYIRFMIDQYYAKEPMTDLNKGLFAFASYNAGPARINQLRKEAAASGLDPNVWFDNVERVAAERIGRETVQYVSNIFKYYIAYTLVRAQGAGDGAGTPR</sequence>
<evidence type="ECO:0000256" key="2">
    <source>
        <dbReference type="ARBA" id="ARBA00022729"/>
    </source>
</evidence>
<dbReference type="EMBL" id="QVXO01000024">
    <property type="protein sequence ID" value="RPJ90614.1"/>
    <property type="molecule type" value="Genomic_DNA"/>
</dbReference>
<accession>A0A424WBM4</accession>
<gene>
    <name evidence="6" type="ORF">DY367_16600</name>
</gene>
<protein>
    <submittedName>
        <fullName evidence="6">Lytic transglycosylase F</fullName>
    </submittedName>
</protein>
<dbReference type="InterPro" id="IPR008258">
    <property type="entry name" value="Transglycosylase_SLT_dom_1"/>
</dbReference>
<dbReference type="SMART" id="SM00062">
    <property type="entry name" value="PBPb"/>
    <property type="match status" value="1"/>
</dbReference>
<comment type="subcellular location">
    <subcellularLocation>
        <location evidence="1">Cell outer membrane</location>
        <topology evidence="1">Peripheral membrane protein</topology>
    </subcellularLocation>
</comment>
<dbReference type="AlphaFoldDB" id="A0A424WBM4"/>
<evidence type="ECO:0000313" key="6">
    <source>
        <dbReference type="EMBL" id="RPJ90614.1"/>
    </source>
</evidence>
<dbReference type="SUPFAM" id="SSF53850">
    <property type="entry name" value="Periplasmic binding protein-like II"/>
    <property type="match status" value="1"/>
</dbReference>
<dbReference type="Pfam" id="PF00497">
    <property type="entry name" value="SBP_bac_3"/>
    <property type="match status" value="1"/>
</dbReference>
<feature type="domain" description="Solute-binding protein family 3/N-terminal" evidence="5">
    <location>
        <begin position="55"/>
        <end position="297"/>
    </location>
</feature>
<dbReference type="InterPro" id="IPR001638">
    <property type="entry name" value="Solute-binding_3/MltF_N"/>
</dbReference>
<organism evidence="6 7">
    <name type="scientific">Alcaligenes xylosoxydans xylosoxydans</name>
    <name type="common">Achromobacter xylosoxidans</name>
    <dbReference type="NCBI Taxonomy" id="85698"/>
    <lineage>
        <taxon>Bacteria</taxon>
        <taxon>Pseudomonadati</taxon>
        <taxon>Pseudomonadota</taxon>
        <taxon>Betaproteobacteria</taxon>
        <taxon>Burkholderiales</taxon>
        <taxon>Alcaligenaceae</taxon>
        <taxon>Achromobacter</taxon>
    </lineage>
</organism>